<feature type="non-terminal residue" evidence="1">
    <location>
        <position position="1"/>
    </location>
</feature>
<dbReference type="Gene3D" id="1.10.1200.10">
    <property type="entry name" value="ACP-like"/>
    <property type="match status" value="1"/>
</dbReference>
<gene>
    <name evidence="1" type="ORF">NWP17_04390</name>
</gene>
<sequence>RNSLQRTLDCSLPVTFAFDYPTIEIAVKYLTQVVIAPMESTASQQTDSLSAMFTDTSSIGRILDNETDVLDSEMQSDEDESLSTLIQKLSTHLD</sequence>
<dbReference type="RefSeq" id="WP_280653696.1">
    <property type="nucleotide sequence ID" value="NZ_JANQDH010000027.1"/>
</dbReference>
<dbReference type="Proteomes" id="UP001159387">
    <property type="component" value="Unassembled WGS sequence"/>
</dbReference>
<dbReference type="AlphaFoldDB" id="A0AA43KBD4"/>
<dbReference type="InterPro" id="IPR036736">
    <property type="entry name" value="ACP-like_sf"/>
</dbReference>
<proteinExistence type="predicted"/>
<evidence type="ECO:0000313" key="1">
    <source>
        <dbReference type="EMBL" id="MDH6059683.1"/>
    </source>
</evidence>
<name>A0AA43KBD4_9CYAN</name>
<protein>
    <submittedName>
        <fullName evidence="1">Acyl carrier protein</fullName>
    </submittedName>
</protein>
<reference evidence="1 2" key="1">
    <citation type="journal article" date="2023" name="J. Phycol.">
        <title>Chrysosporum ovalisporum is synonymous with the true-branching cyanobacterium Umezakia natans (Nostocales/Aphanizomenonaceae).</title>
        <authorList>
            <person name="McGregor G.B."/>
            <person name="Sendall B.C."/>
            <person name="Niiyama Y."/>
            <person name="Tuji A."/>
            <person name="Willis A."/>
        </authorList>
    </citation>
    <scope>NUCLEOTIDE SEQUENCE [LARGE SCALE GENOMIC DNA]</scope>
    <source>
        <strain evidence="1 2">ANA360D</strain>
    </source>
</reference>
<organism evidence="1 2">
    <name type="scientific">Chrysosporum bergii ANA360D</name>
    <dbReference type="NCBI Taxonomy" id="617107"/>
    <lineage>
        <taxon>Bacteria</taxon>
        <taxon>Bacillati</taxon>
        <taxon>Cyanobacteriota</taxon>
        <taxon>Cyanophyceae</taxon>
        <taxon>Nostocales</taxon>
        <taxon>Nodulariaceae</taxon>
        <taxon>Chrysosporum</taxon>
    </lineage>
</organism>
<dbReference type="EMBL" id="JANQDH010000027">
    <property type="protein sequence ID" value="MDH6059683.1"/>
    <property type="molecule type" value="Genomic_DNA"/>
</dbReference>
<keyword evidence="2" id="KW-1185">Reference proteome</keyword>
<comment type="caution">
    <text evidence="1">The sequence shown here is derived from an EMBL/GenBank/DDBJ whole genome shotgun (WGS) entry which is preliminary data.</text>
</comment>
<evidence type="ECO:0000313" key="2">
    <source>
        <dbReference type="Proteomes" id="UP001159387"/>
    </source>
</evidence>
<accession>A0AA43KBD4</accession>